<feature type="compositionally biased region" description="Polar residues" evidence="1">
    <location>
        <begin position="1079"/>
        <end position="1088"/>
    </location>
</feature>
<accession>A0ABQ8UVQ4</accession>
<reference evidence="3" key="1">
    <citation type="journal article" date="2022" name="bioRxiv">
        <title>Genomics of Preaxostyla Flagellates Illuminates Evolutionary Transitions and the Path Towards Mitochondrial Loss.</title>
        <authorList>
            <person name="Novak L.V.F."/>
            <person name="Treitli S.C."/>
            <person name="Pyrih J."/>
            <person name="Halakuc P."/>
            <person name="Pipaliya S.V."/>
            <person name="Vacek V."/>
            <person name="Brzon O."/>
            <person name="Soukal P."/>
            <person name="Eme L."/>
            <person name="Dacks J.B."/>
            <person name="Karnkowska A."/>
            <person name="Elias M."/>
            <person name="Hampl V."/>
        </authorList>
    </citation>
    <scope>NUCLEOTIDE SEQUENCE</scope>
    <source>
        <strain evidence="3">RCP-MX</strain>
    </source>
</reference>
<feature type="region of interest" description="Disordered" evidence="1">
    <location>
        <begin position="1063"/>
        <end position="1125"/>
    </location>
</feature>
<protein>
    <submittedName>
        <fullName evidence="3">Cilia- and flagella-associated protein 61</fullName>
    </submittedName>
</protein>
<dbReference type="InterPro" id="IPR032151">
    <property type="entry name" value="CFAP61_N"/>
</dbReference>
<name>A0ABQ8UVQ4_9EUKA</name>
<feature type="domain" description="Cilia- and flagella-associated protein 61 N-terminal" evidence="2">
    <location>
        <begin position="3"/>
        <end position="240"/>
    </location>
</feature>
<dbReference type="PANTHER" id="PTHR21178">
    <property type="entry name" value="CILIA- AND FLAGELLA-ASSOCIATED PROTEIN 61"/>
    <property type="match status" value="1"/>
</dbReference>
<dbReference type="PANTHER" id="PTHR21178:SF8">
    <property type="entry name" value="CILIA- AND FLAGELLA-ASSOCIATED PROTEIN 61"/>
    <property type="match status" value="1"/>
</dbReference>
<dbReference type="EMBL" id="JAPMOS010000001">
    <property type="protein sequence ID" value="KAJ4462968.1"/>
    <property type="molecule type" value="Genomic_DNA"/>
</dbReference>
<dbReference type="Pfam" id="PF16092">
    <property type="entry name" value="CFAP61_N"/>
    <property type="match status" value="1"/>
</dbReference>
<gene>
    <name evidence="3" type="ORF">PAPYR_197</name>
</gene>
<feature type="compositionally biased region" description="Low complexity" evidence="1">
    <location>
        <begin position="1095"/>
        <end position="1113"/>
    </location>
</feature>
<dbReference type="Proteomes" id="UP001141327">
    <property type="component" value="Unassembled WGS sequence"/>
</dbReference>
<proteinExistence type="predicted"/>
<sequence>MEVRKAELADQPAIQALIGESTQFQTLFGQYNLATFIESGVLSITVYHETDAIGFVSFCDYPTTITAGEPTQEAWEDWVQKNYSEDLPPFSTVWLSFGVCMDRTRQRDLSAMLSIPAPSDIMGHMIRSLFETLPHLERVCYLAPARASLERELPALAQFFTMAERKTFEDLDGPTLYLCKRELVSTTLYVRPAMVEDHDDLVPVFRDQSEALIERYGEFYLAELIQNQTDTDKTLVAERSFELEPFGNLVRGDGEDVAPNAFCISKFCLEPTYEGRSCDFLQAAFGLFPAMDYCIITLPHTVPEFALLNSRFCVEADSVGLQRARPAHEEGVRSLLTGLKDEAALGELFELCVLNQSPAQRQYDQYKELRAERRVQSLRAALAKLAPALEPDAAFLGGPADSEEERLFRQLDKAFGGPEGEVRPPAIAPTCCRPAAFHGQARDPLLLGCPVSIAPPDRPALTRPVGCTSAPPPPPPQAELARLQKHEALMRASLRCYVALCGETVVGLSVVAVATQVQFLRDHFELDFVSFRDHPDPSQGDVVCFVLSPVFYPRARFLVKELFRKTAKTCLYYRLYPACEQSISAPLLELFVPALPRRQVVRPLRQTDDPAYVDPDVQYADRHRLDLADDKIGPLGDLAPLDLSNPYKVFVQPRTSYCPPAFALNVLTRRMVFERKTVFNHRIVVVGASDCGLAVLSKLALAPTLSFTHLALLSPGGLPTALSTVVPPPGHHMHPHPAHGAYPQYCLFPLPRPLVPITRAGVALPVAGAVNWAEGRGVPGEGFFEADPPVPADRVVGGADAAMGPNPTHLHAPPALPPLPPLLPAGSEAASAAALAGGWTPPVRPCPSRPPAPPRYGVTSCNFWADELAALALGSRLTEVDGTMVDIDRQQRMVVLAGGTMLPYDLLVIASGLQDQTLKRIAQQQQQAPPEGAAETEEDPLALDVADGVVTLSSEAQAQRLHEYLTTAWTGWAPAHHPKPAAQDPQAEEEEKDPHCSPAEYGPNLTRSLLPGGGLFGWAYDPTQIGVVYGNTLAAYSAVQSLLAAGVAGSRLYLIRPPSPAVPAENAPDLPRTAATHGMSPTASTTSLMGGGPSRAGASGAAAARRAGDQAAGGERENPAKRVFQDETLADQITAALITAG</sequence>
<evidence type="ECO:0000256" key="1">
    <source>
        <dbReference type="SAM" id="MobiDB-lite"/>
    </source>
</evidence>
<organism evidence="3 4">
    <name type="scientific">Paratrimastix pyriformis</name>
    <dbReference type="NCBI Taxonomy" id="342808"/>
    <lineage>
        <taxon>Eukaryota</taxon>
        <taxon>Metamonada</taxon>
        <taxon>Preaxostyla</taxon>
        <taxon>Paratrimastigidae</taxon>
        <taxon>Paratrimastix</taxon>
    </lineage>
</organism>
<feature type="compositionally biased region" description="Basic and acidic residues" evidence="1">
    <location>
        <begin position="1114"/>
        <end position="1125"/>
    </location>
</feature>
<dbReference type="InterPro" id="IPR036188">
    <property type="entry name" value="FAD/NAD-bd_sf"/>
</dbReference>
<keyword evidence="3" id="KW-0282">Flagellum</keyword>
<keyword evidence="4" id="KW-1185">Reference proteome</keyword>
<comment type="caution">
    <text evidence="3">The sequence shown here is derived from an EMBL/GenBank/DDBJ whole genome shotgun (WGS) entry which is preliminary data.</text>
</comment>
<keyword evidence="3" id="KW-0969">Cilium</keyword>
<dbReference type="SUPFAM" id="SSF51905">
    <property type="entry name" value="FAD/NAD(P)-binding domain"/>
    <property type="match status" value="1"/>
</dbReference>
<evidence type="ECO:0000313" key="3">
    <source>
        <dbReference type="EMBL" id="KAJ4462968.1"/>
    </source>
</evidence>
<evidence type="ECO:0000259" key="2">
    <source>
        <dbReference type="Pfam" id="PF16092"/>
    </source>
</evidence>
<keyword evidence="3" id="KW-0966">Cell projection</keyword>
<feature type="region of interest" description="Disordered" evidence="1">
    <location>
        <begin position="975"/>
        <end position="1003"/>
    </location>
</feature>
<dbReference type="InterPro" id="IPR038884">
    <property type="entry name" value="CFAP61"/>
</dbReference>
<evidence type="ECO:0000313" key="4">
    <source>
        <dbReference type="Proteomes" id="UP001141327"/>
    </source>
</evidence>